<dbReference type="EMBL" id="JYFQ01000045">
    <property type="protein sequence ID" value="KKZ14147.1"/>
    <property type="molecule type" value="Genomic_DNA"/>
</dbReference>
<evidence type="ECO:0000256" key="1">
    <source>
        <dbReference type="SAM" id="MobiDB-lite"/>
    </source>
</evidence>
<evidence type="ECO:0000313" key="4">
    <source>
        <dbReference type="Proteomes" id="UP000035037"/>
    </source>
</evidence>
<reference evidence="3 4" key="2">
    <citation type="submission" date="2015-05" db="EMBL/GenBank/DDBJ databases">
        <title>Lifestyle Evolution in Cyanobacterial Symbionts of Sponges.</title>
        <authorList>
            <person name="Burgsdorf I."/>
            <person name="Slaby B.M."/>
            <person name="Handley K.M."/>
            <person name="Haber M."/>
            <person name="Blom J."/>
            <person name="Marshall C.W."/>
            <person name="Gilbert J.A."/>
            <person name="Hentschel U."/>
            <person name="Steindler L."/>
        </authorList>
    </citation>
    <scope>NUCLEOTIDE SEQUENCE [LARGE SCALE GENOMIC DNA]</scope>
    <source>
        <strain evidence="3">15L</strain>
    </source>
</reference>
<accession>A0A0G8AXP2</accession>
<dbReference type="InterPro" id="IPR002909">
    <property type="entry name" value="IPT_dom"/>
</dbReference>
<gene>
    <name evidence="3" type="ORF">TQ37_02010</name>
</gene>
<proteinExistence type="predicted"/>
<evidence type="ECO:0000259" key="2">
    <source>
        <dbReference type="Pfam" id="PF01833"/>
    </source>
</evidence>
<feature type="region of interest" description="Disordered" evidence="1">
    <location>
        <begin position="32"/>
        <end position="99"/>
    </location>
</feature>
<dbReference type="Gene3D" id="2.60.40.10">
    <property type="entry name" value="Immunoglobulins"/>
    <property type="match status" value="1"/>
</dbReference>
<sequence length="310" mass="31764">MSVLILAACGDEEPTPAPAPVAAPITIPTLAPQPTLPPLPTAAPAVEETQGPVPTRVVIGPASFGRDRATETPTPEPTEEPTLEPTATPEPTALPRPTATPAPVVIVPNPPTATPVPQRNPFISISPSSGKVGSNVTVSGSDFEPGAIVGSIRFGGASASPSGTVTVNAGGSFTASVAVPDTGPGNYNVSLTVGSDSATASFIVEARGQGPVVPAGAQIITTLAPVGSNLKWVAYLDNATKRWALYDPTNTFEVKFLPSFARPPQDLSAYLPLTQIESGKAYYIYVDSDATHEIGGKEYSFKSGVNAIGW</sequence>
<dbReference type="PATRIC" id="fig|1608419.3.peg.1741"/>
<organism evidence="3 4">
    <name type="scientific">Candidatus Synechococcus spongiarum 15L</name>
    <dbReference type="NCBI Taxonomy" id="1608419"/>
    <lineage>
        <taxon>Bacteria</taxon>
        <taxon>Bacillati</taxon>
        <taxon>Cyanobacteriota</taxon>
        <taxon>Cyanophyceae</taxon>
        <taxon>Synechococcales</taxon>
        <taxon>Synechococcaceae</taxon>
        <taxon>Synechococcus</taxon>
    </lineage>
</organism>
<protein>
    <recommendedName>
        <fullName evidence="2">IPT/TIG domain-containing protein</fullName>
    </recommendedName>
</protein>
<dbReference type="InterPro" id="IPR013783">
    <property type="entry name" value="Ig-like_fold"/>
</dbReference>
<evidence type="ECO:0000313" key="3">
    <source>
        <dbReference type="EMBL" id="KKZ14147.1"/>
    </source>
</evidence>
<comment type="caution">
    <text evidence="3">The sequence shown here is derived from an EMBL/GenBank/DDBJ whole genome shotgun (WGS) entry which is preliminary data.</text>
</comment>
<reference evidence="3 4" key="1">
    <citation type="submission" date="2015-02" db="EMBL/GenBank/DDBJ databases">
        <authorList>
            <person name="Slaby B."/>
            <person name="Hentschel U."/>
        </authorList>
    </citation>
    <scope>NUCLEOTIDE SEQUENCE [LARGE SCALE GENOMIC DNA]</scope>
    <source>
        <strain evidence="3">15L</strain>
    </source>
</reference>
<dbReference type="Pfam" id="PF01833">
    <property type="entry name" value="TIG"/>
    <property type="match status" value="1"/>
</dbReference>
<dbReference type="AlphaFoldDB" id="A0A0G8AXP2"/>
<dbReference type="InterPro" id="IPR014756">
    <property type="entry name" value="Ig_E-set"/>
</dbReference>
<feature type="domain" description="IPT/TIG" evidence="2">
    <location>
        <begin position="124"/>
        <end position="197"/>
    </location>
</feature>
<dbReference type="SUPFAM" id="SSF81296">
    <property type="entry name" value="E set domains"/>
    <property type="match status" value="1"/>
</dbReference>
<name>A0A0G8AXP2_9SYNE</name>
<dbReference type="Proteomes" id="UP000035037">
    <property type="component" value="Unassembled WGS sequence"/>
</dbReference>